<dbReference type="PANTHER" id="PTHR11240">
    <property type="entry name" value="RIBONUCLEASE T2"/>
    <property type="match status" value="1"/>
</dbReference>
<dbReference type="InterPro" id="IPR033697">
    <property type="entry name" value="Ribonuclease_T2_eukaryotic"/>
</dbReference>
<dbReference type="InterPro" id="IPR036430">
    <property type="entry name" value="RNase_T2-like_sf"/>
</dbReference>
<dbReference type="EnsemblMetazoa" id="G12232.6">
    <property type="protein sequence ID" value="G12232.6:cds"/>
    <property type="gene ID" value="G12232"/>
</dbReference>
<dbReference type="Gene3D" id="3.90.730.10">
    <property type="entry name" value="Ribonuclease T2-like"/>
    <property type="match status" value="1"/>
</dbReference>
<proteinExistence type="inferred from homology"/>
<dbReference type="PROSITE" id="PS00531">
    <property type="entry name" value="RNASE_T2_2"/>
    <property type="match status" value="1"/>
</dbReference>
<accession>A0A8W8I436</accession>
<feature type="active site" evidence="3">
    <location>
        <position position="116"/>
    </location>
</feature>
<dbReference type="SUPFAM" id="SSF55895">
    <property type="entry name" value="Ribonuclease Rh-like"/>
    <property type="match status" value="1"/>
</dbReference>
<dbReference type="GO" id="GO:0033897">
    <property type="term" value="F:ribonuclease T2 activity"/>
    <property type="evidence" value="ECO:0007669"/>
    <property type="project" value="InterPro"/>
</dbReference>
<dbReference type="InterPro" id="IPR018188">
    <property type="entry name" value="RNase_T2_His_AS_1"/>
</dbReference>
<feature type="active site" evidence="3">
    <location>
        <position position="112"/>
    </location>
</feature>
<dbReference type="OrthoDB" id="435754at2759"/>
<dbReference type="Pfam" id="PF00445">
    <property type="entry name" value="Ribonuclease_T2"/>
    <property type="match status" value="1"/>
</dbReference>
<reference evidence="6" key="1">
    <citation type="submission" date="2022-08" db="UniProtKB">
        <authorList>
            <consortium name="EnsemblMetazoa"/>
        </authorList>
    </citation>
    <scope>IDENTIFICATION</scope>
    <source>
        <strain evidence="6">05x7-T-G4-1.051#20</strain>
    </source>
</reference>
<evidence type="ECO:0000256" key="2">
    <source>
        <dbReference type="ARBA" id="ARBA00023157"/>
    </source>
</evidence>
<feature type="signal peptide" evidence="5">
    <location>
        <begin position="1"/>
        <end position="19"/>
    </location>
</feature>
<keyword evidence="7" id="KW-1185">Reference proteome</keyword>
<dbReference type="CDD" id="cd01061">
    <property type="entry name" value="RNase_T2_euk"/>
    <property type="match status" value="1"/>
</dbReference>
<dbReference type="InterPro" id="IPR001568">
    <property type="entry name" value="RNase_T2-like"/>
</dbReference>
<dbReference type="EnsemblMetazoa" id="G12232.7">
    <property type="protein sequence ID" value="G12232.7:cds"/>
    <property type="gene ID" value="G12232"/>
</dbReference>
<comment type="similarity">
    <text evidence="1 4">Belongs to the RNase T2 family.</text>
</comment>
<dbReference type="OMA" id="PRSKCGE"/>
<evidence type="ECO:0000256" key="4">
    <source>
        <dbReference type="RuleBase" id="RU004328"/>
    </source>
</evidence>
<keyword evidence="5" id="KW-0732">Signal</keyword>
<dbReference type="PANTHER" id="PTHR11240:SF22">
    <property type="entry name" value="RIBONUCLEASE T2"/>
    <property type="match status" value="1"/>
</dbReference>
<feature type="active site" evidence="3">
    <location>
        <position position="58"/>
    </location>
</feature>
<protein>
    <submittedName>
        <fullName evidence="6">Uncharacterized protein</fullName>
    </submittedName>
</protein>
<evidence type="ECO:0000256" key="3">
    <source>
        <dbReference type="PIRSR" id="PIRSR633697-1"/>
    </source>
</evidence>
<name>A0A8W8I436_MAGGI</name>
<dbReference type="EnsemblMetazoa" id="G12232.1">
    <property type="protein sequence ID" value="G12232.1:cds"/>
    <property type="gene ID" value="G12232"/>
</dbReference>
<evidence type="ECO:0000313" key="6">
    <source>
        <dbReference type="EnsemblMetazoa" id="G12232.7:cds"/>
    </source>
</evidence>
<dbReference type="GO" id="GO:0006401">
    <property type="term" value="P:RNA catabolic process"/>
    <property type="evidence" value="ECO:0007669"/>
    <property type="project" value="TreeGrafter"/>
</dbReference>
<dbReference type="Proteomes" id="UP000005408">
    <property type="component" value="Unassembled WGS sequence"/>
</dbReference>
<organism evidence="6 7">
    <name type="scientific">Magallana gigas</name>
    <name type="common">Pacific oyster</name>
    <name type="synonym">Crassostrea gigas</name>
    <dbReference type="NCBI Taxonomy" id="29159"/>
    <lineage>
        <taxon>Eukaryota</taxon>
        <taxon>Metazoa</taxon>
        <taxon>Spiralia</taxon>
        <taxon>Lophotrochozoa</taxon>
        <taxon>Mollusca</taxon>
        <taxon>Bivalvia</taxon>
        <taxon>Autobranchia</taxon>
        <taxon>Pteriomorphia</taxon>
        <taxon>Ostreida</taxon>
        <taxon>Ostreoidea</taxon>
        <taxon>Ostreidae</taxon>
        <taxon>Magallana</taxon>
    </lineage>
</organism>
<dbReference type="AlphaFoldDB" id="A0A8W8I436"/>
<evidence type="ECO:0000256" key="1">
    <source>
        <dbReference type="ARBA" id="ARBA00007469"/>
    </source>
</evidence>
<dbReference type="GO" id="GO:0003723">
    <property type="term" value="F:RNA binding"/>
    <property type="evidence" value="ECO:0007669"/>
    <property type="project" value="InterPro"/>
</dbReference>
<feature type="chain" id="PRO_5042430743" evidence="5">
    <location>
        <begin position="20"/>
        <end position="236"/>
    </location>
</feature>
<keyword evidence="2" id="KW-1015">Disulfide bond</keyword>
<dbReference type="InterPro" id="IPR033130">
    <property type="entry name" value="RNase_T2_His_AS_2"/>
</dbReference>
<evidence type="ECO:0000256" key="5">
    <source>
        <dbReference type="SAM" id="SignalP"/>
    </source>
</evidence>
<dbReference type="GO" id="GO:0005576">
    <property type="term" value="C:extracellular region"/>
    <property type="evidence" value="ECO:0007669"/>
    <property type="project" value="TreeGrafter"/>
</dbReference>
<sequence length="236" mass="27589">MRPVLYFVLTTVSIVVAKSSEWDMFALSLTWPVTLCKFSELNKPPQKCVISSKLWTIHGLWPSARNRDHDPENCPISKPFNENEIQNLLEPLNKYWPNQFPRTPKCSFWKHEWEKHGRCATEVRETGSEHLYFNKTLSLRMKYNIDEILSSAGIKPGETYQLQDIKSALKQKLGSKPIILCGNVKKVHWISAMVICMDRKFQLFDCPEKRIAERAYFNTPLPPHDRCRAEVFYPMK</sequence>
<dbReference type="PROSITE" id="PS00530">
    <property type="entry name" value="RNASE_T2_1"/>
    <property type="match status" value="1"/>
</dbReference>
<evidence type="ECO:0000313" key="7">
    <source>
        <dbReference type="Proteomes" id="UP000005408"/>
    </source>
</evidence>